<sequence>MRLEIGRYIVVDDEVCHGKPVFKGSRVLVSDVVELLGAGVSIEEIIGDYYPSLNEEMIREAEGYYKEIF</sequence>
<dbReference type="PANTHER" id="PTHR34849">
    <property type="entry name" value="SSL5025 PROTEIN"/>
    <property type="match status" value="1"/>
</dbReference>
<dbReference type="InterPro" id="IPR009057">
    <property type="entry name" value="Homeodomain-like_sf"/>
</dbReference>
<accession>A0A7C1CEC8</accession>
<evidence type="ECO:0000313" key="1">
    <source>
        <dbReference type="EMBL" id="HDP15361.1"/>
    </source>
</evidence>
<dbReference type="Pfam" id="PF04255">
    <property type="entry name" value="DUF433"/>
    <property type="match status" value="1"/>
</dbReference>
<dbReference type="SUPFAM" id="SSF46689">
    <property type="entry name" value="Homeodomain-like"/>
    <property type="match status" value="1"/>
</dbReference>
<proteinExistence type="predicted"/>
<dbReference type="AlphaFoldDB" id="A0A7C1CEC8"/>
<dbReference type="InterPro" id="IPR007367">
    <property type="entry name" value="DUF433"/>
</dbReference>
<organism evidence="1">
    <name type="scientific">Thermofilum adornatum</name>
    <dbReference type="NCBI Taxonomy" id="1365176"/>
    <lineage>
        <taxon>Archaea</taxon>
        <taxon>Thermoproteota</taxon>
        <taxon>Thermoprotei</taxon>
        <taxon>Thermofilales</taxon>
        <taxon>Thermofilaceae</taxon>
        <taxon>Thermofilum</taxon>
    </lineage>
</organism>
<name>A0A7C1CEC8_9CREN</name>
<dbReference type="InterPro" id="IPR036388">
    <property type="entry name" value="WH-like_DNA-bd_sf"/>
</dbReference>
<gene>
    <name evidence="1" type="ORF">ENN26_06285</name>
</gene>
<dbReference type="Gene3D" id="1.10.10.10">
    <property type="entry name" value="Winged helix-like DNA-binding domain superfamily/Winged helix DNA-binding domain"/>
    <property type="match status" value="1"/>
</dbReference>
<dbReference type="EMBL" id="DSAY01000112">
    <property type="protein sequence ID" value="HDP15361.1"/>
    <property type="molecule type" value="Genomic_DNA"/>
</dbReference>
<comment type="caution">
    <text evidence="1">The sequence shown here is derived from an EMBL/GenBank/DDBJ whole genome shotgun (WGS) entry which is preliminary data.</text>
</comment>
<reference evidence="1" key="1">
    <citation type="journal article" date="2020" name="mSystems">
        <title>Genome- and Community-Level Interaction Insights into Carbon Utilization and Element Cycling Functions of Hydrothermarchaeota in Hydrothermal Sediment.</title>
        <authorList>
            <person name="Zhou Z."/>
            <person name="Liu Y."/>
            <person name="Xu W."/>
            <person name="Pan J."/>
            <person name="Luo Z.H."/>
            <person name="Li M."/>
        </authorList>
    </citation>
    <scope>NUCLEOTIDE SEQUENCE [LARGE SCALE GENOMIC DNA]</scope>
    <source>
        <strain evidence="1">SpSt-116</strain>
    </source>
</reference>
<protein>
    <submittedName>
        <fullName evidence="1">DUF433 domain-containing protein</fullName>
    </submittedName>
</protein>
<dbReference type="PANTHER" id="PTHR34849:SF3">
    <property type="entry name" value="SSR2962 PROTEIN"/>
    <property type="match status" value="1"/>
</dbReference>